<evidence type="ECO:0000256" key="1">
    <source>
        <dbReference type="ARBA" id="ARBA00004862"/>
    </source>
</evidence>
<evidence type="ECO:0000259" key="9">
    <source>
        <dbReference type="SMART" id="SM00859"/>
    </source>
</evidence>
<dbReference type="FunFam" id="3.30.360.10:FF:000014">
    <property type="entry name" value="N-acetyl-gamma-glutamyl-phosphate reductase"/>
    <property type="match status" value="1"/>
</dbReference>
<dbReference type="InterPro" id="IPR036291">
    <property type="entry name" value="NAD(P)-bd_dom_sf"/>
</dbReference>
<dbReference type="EC" id="1.2.1.38" evidence="7"/>
<dbReference type="Gene3D" id="3.40.50.720">
    <property type="entry name" value="NAD(P)-binding Rossmann-like Domain"/>
    <property type="match status" value="1"/>
</dbReference>
<dbReference type="Proteomes" id="UP000245916">
    <property type="component" value="Unassembled WGS sequence"/>
</dbReference>
<feature type="active site" evidence="7 8">
    <location>
        <position position="151"/>
    </location>
</feature>
<evidence type="ECO:0000256" key="2">
    <source>
        <dbReference type="ARBA" id="ARBA00022571"/>
    </source>
</evidence>
<dbReference type="Gene3D" id="3.30.360.10">
    <property type="entry name" value="Dihydrodipicolinate Reductase, domain 2"/>
    <property type="match status" value="1"/>
</dbReference>
<dbReference type="EMBL" id="QFFF01000001">
    <property type="protein sequence ID" value="PWG03920.1"/>
    <property type="molecule type" value="Genomic_DNA"/>
</dbReference>
<keyword evidence="3 7" id="KW-0028">Amino-acid biosynthesis</keyword>
<dbReference type="InterPro" id="IPR058924">
    <property type="entry name" value="AGPR_dimerisation_dom"/>
</dbReference>
<protein>
    <recommendedName>
        <fullName evidence="7">N-acetyl-gamma-glutamyl-phosphate reductase</fullName>
        <shortName evidence="7">AGPR</shortName>
        <ecNumber evidence="7">1.2.1.38</ecNumber>
    </recommendedName>
    <alternativeName>
        <fullName evidence="7">N-acetyl-glutamate semialdehyde dehydrogenase</fullName>
        <shortName evidence="7">NAGSA dehydrogenase</shortName>
    </alternativeName>
</protein>
<dbReference type="OrthoDB" id="9801289at2"/>
<dbReference type="PROSITE" id="PS01224">
    <property type="entry name" value="ARGC"/>
    <property type="match status" value="1"/>
</dbReference>
<dbReference type="CDD" id="cd23934">
    <property type="entry name" value="AGPR_1_C"/>
    <property type="match status" value="1"/>
</dbReference>
<evidence type="ECO:0000256" key="5">
    <source>
        <dbReference type="ARBA" id="ARBA00023002"/>
    </source>
</evidence>
<reference evidence="10 11" key="1">
    <citation type="submission" date="2018-05" db="EMBL/GenBank/DDBJ databases">
        <title>Genome of Sphingosinicella humi QZX222.</title>
        <authorList>
            <person name="Qiao Z."/>
            <person name="Wang G."/>
        </authorList>
    </citation>
    <scope>NUCLEOTIDE SEQUENCE [LARGE SCALE GENOMIC DNA]</scope>
    <source>
        <strain evidence="10 11">QZX222</strain>
    </source>
</reference>
<dbReference type="NCBIfam" id="TIGR01850">
    <property type="entry name" value="argC"/>
    <property type="match status" value="1"/>
</dbReference>
<dbReference type="UniPathway" id="UPA00068">
    <property type="reaction ID" value="UER00108"/>
</dbReference>
<evidence type="ECO:0000313" key="10">
    <source>
        <dbReference type="EMBL" id="PWG03920.1"/>
    </source>
</evidence>
<dbReference type="AlphaFoldDB" id="A0A2U2J6F9"/>
<dbReference type="SUPFAM" id="SSF55347">
    <property type="entry name" value="Glyceraldehyde-3-phosphate dehydrogenase-like, C-terminal domain"/>
    <property type="match status" value="1"/>
</dbReference>
<dbReference type="SMART" id="SM00859">
    <property type="entry name" value="Semialdhyde_dh"/>
    <property type="match status" value="1"/>
</dbReference>
<comment type="catalytic activity">
    <reaction evidence="6 7">
        <text>N-acetyl-L-glutamate 5-semialdehyde + phosphate + NADP(+) = N-acetyl-L-glutamyl 5-phosphate + NADPH + H(+)</text>
        <dbReference type="Rhea" id="RHEA:21588"/>
        <dbReference type="ChEBI" id="CHEBI:15378"/>
        <dbReference type="ChEBI" id="CHEBI:29123"/>
        <dbReference type="ChEBI" id="CHEBI:43474"/>
        <dbReference type="ChEBI" id="CHEBI:57783"/>
        <dbReference type="ChEBI" id="CHEBI:57936"/>
        <dbReference type="ChEBI" id="CHEBI:58349"/>
        <dbReference type="EC" id="1.2.1.38"/>
    </reaction>
</comment>
<dbReference type="Pfam" id="PF22698">
    <property type="entry name" value="Semialdhyde_dhC_1"/>
    <property type="match status" value="1"/>
</dbReference>
<dbReference type="InterPro" id="IPR000706">
    <property type="entry name" value="AGPR_type-1"/>
</dbReference>
<dbReference type="SUPFAM" id="SSF51735">
    <property type="entry name" value="NAD(P)-binding Rossmann-fold domains"/>
    <property type="match status" value="1"/>
</dbReference>
<dbReference type="GO" id="GO:0005737">
    <property type="term" value="C:cytoplasm"/>
    <property type="evidence" value="ECO:0007669"/>
    <property type="project" value="UniProtKB-SubCell"/>
</dbReference>
<keyword evidence="2 7" id="KW-0055">Arginine biosynthesis</keyword>
<dbReference type="GO" id="GO:0051287">
    <property type="term" value="F:NAD binding"/>
    <property type="evidence" value="ECO:0007669"/>
    <property type="project" value="InterPro"/>
</dbReference>
<dbReference type="GO" id="GO:0070401">
    <property type="term" value="F:NADP+ binding"/>
    <property type="evidence" value="ECO:0007669"/>
    <property type="project" value="InterPro"/>
</dbReference>
<dbReference type="GO" id="GO:0003942">
    <property type="term" value="F:N-acetyl-gamma-glutamyl-phosphate reductase activity"/>
    <property type="evidence" value="ECO:0007669"/>
    <property type="project" value="UniProtKB-UniRule"/>
</dbReference>
<evidence type="ECO:0000256" key="8">
    <source>
        <dbReference type="PROSITE-ProRule" id="PRU10010"/>
    </source>
</evidence>
<dbReference type="InterPro" id="IPR050085">
    <property type="entry name" value="AGPR"/>
</dbReference>
<gene>
    <name evidence="7 10" type="primary">argC</name>
    <name evidence="10" type="ORF">DF286_08280</name>
</gene>
<comment type="function">
    <text evidence="7">Catalyzes the NADPH-dependent reduction of N-acetyl-5-glutamyl phosphate to yield N-acetyl-L-glutamate 5-semialdehyde.</text>
</comment>
<keyword evidence="11" id="KW-1185">Reference proteome</keyword>
<dbReference type="InterPro" id="IPR023013">
    <property type="entry name" value="AGPR_AS"/>
</dbReference>
<organism evidence="10 11">
    <name type="scientific">Allosphingosinicella humi</name>
    <dbReference type="NCBI Taxonomy" id="2068657"/>
    <lineage>
        <taxon>Bacteria</taxon>
        <taxon>Pseudomonadati</taxon>
        <taxon>Pseudomonadota</taxon>
        <taxon>Alphaproteobacteria</taxon>
        <taxon>Sphingomonadales</taxon>
        <taxon>Sphingomonadaceae</taxon>
        <taxon>Allosphingosinicella</taxon>
    </lineage>
</organism>
<dbReference type="PANTHER" id="PTHR32338:SF10">
    <property type="entry name" value="N-ACETYL-GAMMA-GLUTAMYL-PHOSPHATE REDUCTASE, CHLOROPLASTIC-RELATED"/>
    <property type="match status" value="1"/>
</dbReference>
<comment type="pathway">
    <text evidence="1 7">Amino-acid biosynthesis; L-arginine biosynthesis; N(2)-acetyl-L-ornithine from L-glutamate: step 3/4.</text>
</comment>
<dbReference type="CDD" id="cd17895">
    <property type="entry name" value="AGPR_1_N"/>
    <property type="match status" value="1"/>
</dbReference>
<evidence type="ECO:0000313" key="11">
    <source>
        <dbReference type="Proteomes" id="UP000245916"/>
    </source>
</evidence>
<evidence type="ECO:0000256" key="6">
    <source>
        <dbReference type="ARBA" id="ARBA00050557"/>
    </source>
</evidence>
<comment type="subcellular location">
    <subcellularLocation>
        <location evidence="7">Cytoplasm</location>
    </subcellularLocation>
</comment>
<evidence type="ECO:0000256" key="4">
    <source>
        <dbReference type="ARBA" id="ARBA00022857"/>
    </source>
</evidence>
<name>A0A2U2J6F9_9SPHN</name>
<keyword evidence="4 7" id="KW-0521">NADP</keyword>
<proteinExistence type="inferred from homology"/>
<sequence>MIRVAIFGASGFVGGELLRLCAAHPGLEAVRLFGDSRAGQAVEEVHPHLALAYAGARIEAYAGGTSLDDIDLVFAALPHGQSQSLAPAILERGIPFVDLGADFRLKDAAAYEQWYGEPHQAPELLGAFVYGIPELHRDAIRSAAAVAAAGCYPTATILALKPLVDAGLIDPASLVVDAVSGVSGAGKGLKDSTHFNSVSESLSAYGLLTHRHTAEMEAALDAQLLFTPHLAPMNRGILATCYGTATGPMAADAPLQALRTAYADEPFVHVTDQAPATKWTLGSNAVQVTARYDARTGRVLAIAALDNLVKGAAGQMIQCANLMLGLDEGAGLSTCGVYP</sequence>
<keyword evidence="7" id="KW-0963">Cytoplasm</keyword>
<dbReference type="GO" id="GO:0006526">
    <property type="term" value="P:L-arginine biosynthetic process"/>
    <property type="evidence" value="ECO:0007669"/>
    <property type="project" value="UniProtKB-UniRule"/>
</dbReference>
<evidence type="ECO:0000256" key="3">
    <source>
        <dbReference type="ARBA" id="ARBA00022605"/>
    </source>
</evidence>
<dbReference type="Pfam" id="PF01118">
    <property type="entry name" value="Semialdhyde_dh"/>
    <property type="match status" value="1"/>
</dbReference>
<evidence type="ECO:0000256" key="7">
    <source>
        <dbReference type="HAMAP-Rule" id="MF_00150"/>
    </source>
</evidence>
<feature type="domain" description="Semialdehyde dehydrogenase NAD-binding" evidence="9">
    <location>
        <begin position="3"/>
        <end position="143"/>
    </location>
</feature>
<dbReference type="RefSeq" id="WP_109272092.1">
    <property type="nucleotide sequence ID" value="NZ_QFFF01000001.1"/>
</dbReference>
<comment type="caution">
    <text evidence="10">The sequence shown here is derived from an EMBL/GenBank/DDBJ whole genome shotgun (WGS) entry which is preliminary data.</text>
</comment>
<dbReference type="HAMAP" id="MF_00150">
    <property type="entry name" value="ArgC_type1"/>
    <property type="match status" value="1"/>
</dbReference>
<dbReference type="InterPro" id="IPR000534">
    <property type="entry name" value="Semialdehyde_DH_NAD-bd"/>
</dbReference>
<dbReference type="PANTHER" id="PTHR32338">
    <property type="entry name" value="N-ACETYL-GAMMA-GLUTAMYL-PHOSPHATE REDUCTASE, CHLOROPLASTIC-RELATED-RELATED"/>
    <property type="match status" value="1"/>
</dbReference>
<accession>A0A2U2J6F9</accession>
<keyword evidence="5 7" id="KW-0560">Oxidoreductase</keyword>
<comment type="similarity">
    <text evidence="7">Belongs to the NAGSA dehydrogenase family. Type 1 subfamily.</text>
</comment>